<evidence type="ECO:0000256" key="3">
    <source>
        <dbReference type="ARBA" id="ARBA00023027"/>
    </source>
</evidence>
<dbReference type="SUPFAM" id="SSF48179">
    <property type="entry name" value="6-phosphogluconate dehydrogenase C-terminal domain-like"/>
    <property type="match status" value="1"/>
</dbReference>
<dbReference type="SUPFAM" id="SSF51735">
    <property type="entry name" value="NAD(P)-binding Rossmann-fold domains"/>
    <property type="match status" value="1"/>
</dbReference>
<dbReference type="InterPro" id="IPR006115">
    <property type="entry name" value="6PGDH_NADP-bd"/>
</dbReference>
<dbReference type="PANTHER" id="PTHR43580">
    <property type="entry name" value="OXIDOREDUCTASE GLYR1-RELATED"/>
    <property type="match status" value="1"/>
</dbReference>
<dbReference type="InterPro" id="IPR029154">
    <property type="entry name" value="HIBADH-like_NADP-bd"/>
</dbReference>
<dbReference type="AlphaFoldDB" id="A0AB39RSW4"/>
<dbReference type="Gene3D" id="3.40.50.720">
    <property type="entry name" value="NAD(P)-binding Rossmann-like Domain"/>
    <property type="match status" value="1"/>
</dbReference>
<keyword evidence="3" id="KW-0520">NAD</keyword>
<dbReference type="InterPro" id="IPR013328">
    <property type="entry name" value="6PGD_dom2"/>
</dbReference>
<dbReference type="Pfam" id="PF14833">
    <property type="entry name" value="NAD_binding_11"/>
    <property type="match status" value="1"/>
</dbReference>
<dbReference type="RefSeq" id="WP_369250837.1">
    <property type="nucleotide sequence ID" value="NZ_CP163443.1"/>
</dbReference>
<evidence type="ECO:0000259" key="5">
    <source>
        <dbReference type="Pfam" id="PF03446"/>
    </source>
</evidence>
<protein>
    <submittedName>
        <fullName evidence="7">NAD(P)-dependent oxidoreductase</fullName>
        <ecNumber evidence="7">1.1.-.-</ecNumber>
    </submittedName>
</protein>
<evidence type="ECO:0000256" key="2">
    <source>
        <dbReference type="ARBA" id="ARBA00023002"/>
    </source>
</evidence>
<organism evidence="7">
    <name type="scientific">Streptomyces sp. R41</name>
    <dbReference type="NCBI Taxonomy" id="3238632"/>
    <lineage>
        <taxon>Bacteria</taxon>
        <taxon>Bacillati</taxon>
        <taxon>Actinomycetota</taxon>
        <taxon>Actinomycetes</taxon>
        <taxon>Kitasatosporales</taxon>
        <taxon>Streptomycetaceae</taxon>
        <taxon>Streptomyces</taxon>
    </lineage>
</organism>
<dbReference type="Pfam" id="PF03446">
    <property type="entry name" value="NAD_binding_2"/>
    <property type="match status" value="1"/>
</dbReference>
<reference evidence="7" key="1">
    <citation type="submission" date="2024-07" db="EMBL/GenBank/DDBJ databases">
        <authorList>
            <person name="Yu S.T."/>
        </authorList>
    </citation>
    <scope>NUCLEOTIDE SEQUENCE</scope>
    <source>
        <strain evidence="7">R41</strain>
    </source>
</reference>
<dbReference type="InterPro" id="IPR036291">
    <property type="entry name" value="NAD(P)-bd_dom_sf"/>
</dbReference>
<sequence length="304" mass="31193">MTMMPVRMRLAVIGTGRMGGAMVRRLRRAGFEVTAYNRSRDKAEAVAAGAGATLAATAREAAASADIVLVSLADDAAVSAAYGGGDGIAAGLRPGSVVLETSTIAPETVAVLHTLVDKQGATLLDTPVSGSVSFVEQGRLTVLAGGSGEALDRVRPVLDALAERVFHVGDSGTGAAMKLAVNSVVHGLNQALSEALVLAERAGIPRESAYEVFAASAVAAPFVQYKRDAFLHPDETPVAFTLELVAKDLDLILDLAGRVGAAMQQARLNGRLARTAAEGGFGGRDLSAMAEFLRSGGPDVPEPC</sequence>
<name>A0AB39RSW4_9ACTN</name>
<evidence type="ECO:0000313" key="7">
    <source>
        <dbReference type="EMBL" id="XDQ57776.1"/>
    </source>
</evidence>
<evidence type="ECO:0000259" key="6">
    <source>
        <dbReference type="Pfam" id="PF14833"/>
    </source>
</evidence>
<accession>A0AB39RSW4</accession>
<dbReference type="Gene3D" id="1.10.1040.10">
    <property type="entry name" value="N-(1-d-carboxylethyl)-l-norvaline Dehydrogenase, domain 2"/>
    <property type="match status" value="1"/>
</dbReference>
<keyword evidence="2 7" id="KW-0560">Oxidoreductase</keyword>
<feature type="domain" description="6-phosphogluconate dehydrogenase NADP-binding" evidence="5">
    <location>
        <begin position="10"/>
        <end position="169"/>
    </location>
</feature>
<dbReference type="EMBL" id="CP163443">
    <property type="protein sequence ID" value="XDQ57776.1"/>
    <property type="molecule type" value="Genomic_DNA"/>
</dbReference>
<evidence type="ECO:0000256" key="1">
    <source>
        <dbReference type="ARBA" id="ARBA00009080"/>
    </source>
</evidence>
<gene>
    <name evidence="7" type="ORF">AB5J53_41990</name>
</gene>
<dbReference type="GO" id="GO:0051287">
    <property type="term" value="F:NAD binding"/>
    <property type="evidence" value="ECO:0007669"/>
    <property type="project" value="InterPro"/>
</dbReference>
<dbReference type="PIRSF" id="PIRSF000103">
    <property type="entry name" value="HIBADH"/>
    <property type="match status" value="1"/>
</dbReference>
<dbReference type="EC" id="1.1.-.-" evidence="7"/>
<dbReference type="GO" id="GO:0016491">
    <property type="term" value="F:oxidoreductase activity"/>
    <property type="evidence" value="ECO:0007669"/>
    <property type="project" value="UniProtKB-KW"/>
</dbReference>
<dbReference type="InterPro" id="IPR051265">
    <property type="entry name" value="HIBADH-related_NP60_sf"/>
</dbReference>
<dbReference type="InterPro" id="IPR015815">
    <property type="entry name" value="HIBADH-related"/>
</dbReference>
<evidence type="ECO:0000256" key="4">
    <source>
        <dbReference type="PIRSR" id="PIRSR000103-1"/>
    </source>
</evidence>
<feature type="active site" evidence="4">
    <location>
        <position position="178"/>
    </location>
</feature>
<dbReference type="InterPro" id="IPR008927">
    <property type="entry name" value="6-PGluconate_DH-like_C_sf"/>
</dbReference>
<proteinExistence type="inferred from homology"/>
<feature type="domain" description="3-hydroxyisobutyrate dehydrogenase-like NAD-binding" evidence="6">
    <location>
        <begin position="172"/>
        <end position="292"/>
    </location>
</feature>
<dbReference type="PANTHER" id="PTHR43580:SF2">
    <property type="entry name" value="CYTOKINE-LIKE NUCLEAR FACTOR N-PAC"/>
    <property type="match status" value="1"/>
</dbReference>
<dbReference type="GO" id="GO:0050661">
    <property type="term" value="F:NADP binding"/>
    <property type="evidence" value="ECO:0007669"/>
    <property type="project" value="InterPro"/>
</dbReference>
<comment type="similarity">
    <text evidence="1">Belongs to the HIBADH-related family.</text>
</comment>